<dbReference type="Proteomes" id="UP000629619">
    <property type="component" value="Unassembled WGS sequence"/>
</dbReference>
<dbReference type="AlphaFoldDB" id="A0A919NAW6"/>
<dbReference type="EMBL" id="BOMW01000050">
    <property type="protein sequence ID" value="GIF07516.1"/>
    <property type="molecule type" value="Genomic_DNA"/>
</dbReference>
<evidence type="ECO:0000313" key="3">
    <source>
        <dbReference type="EMBL" id="GIF07516.1"/>
    </source>
</evidence>
<reference evidence="3" key="1">
    <citation type="submission" date="2021-01" db="EMBL/GenBank/DDBJ databases">
        <title>Whole genome shotgun sequence of Actinoplanes siamensis NBRC 109076.</title>
        <authorList>
            <person name="Komaki H."/>
            <person name="Tamura T."/>
        </authorList>
    </citation>
    <scope>NUCLEOTIDE SEQUENCE</scope>
    <source>
        <strain evidence="3">NBRC 109076</strain>
    </source>
</reference>
<comment type="caution">
    <text evidence="3">The sequence shown here is derived from an EMBL/GenBank/DDBJ whole genome shotgun (WGS) entry which is preliminary data.</text>
</comment>
<proteinExistence type="predicted"/>
<evidence type="ECO:0000256" key="1">
    <source>
        <dbReference type="SAM" id="MobiDB-lite"/>
    </source>
</evidence>
<dbReference type="Pfam" id="PF16655">
    <property type="entry name" value="PhoD_N"/>
    <property type="match status" value="1"/>
</dbReference>
<feature type="compositionally biased region" description="Low complexity" evidence="1">
    <location>
        <begin position="119"/>
        <end position="132"/>
    </location>
</feature>
<dbReference type="InterPro" id="IPR032093">
    <property type="entry name" value="PhoD_N"/>
</dbReference>
<feature type="compositionally biased region" description="Basic and acidic residues" evidence="1">
    <location>
        <begin position="87"/>
        <end position="102"/>
    </location>
</feature>
<keyword evidence="4" id="KW-1185">Reference proteome</keyword>
<gene>
    <name evidence="3" type="ORF">Asi03nite_50540</name>
</gene>
<accession>A0A919NAW6</accession>
<feature type="region of interest" description="Disordered" evidence="1">
    <location>
        <begin position="64"/>
        <end position="132"/>
    </location>
</feature>
<protein>
    <recommendedName>
        <fullName evidence="2">Phospholipase D N-terminal domain-containing protein</fullName>
    </recommendedName>
</protein>
<evidence type="ECO:0000259" key="2">
    <source>
        <dbReference type="Pfam" id="PF16655"/>
    </source>
</evidence>
<name>A0A919NAW6_9ACTN</name>
<feature type="domain" description="Phospholipase D N-terminal" evidence="2">
    <location>
        <begin position="26"/>
        <end position="89"/>
    </location>
</feature>
<sequence length="132" mass="13774">MAGGVAGALFEAPAFSSAGSRPVITHGVQSGDTAADSAVVRARPGRPGRLWAQASRRPDFRRSRVVRGPPVTPDTDFTGKVWPGGMRMRESRGGRYRCRDAGGEPAITGEPPEERARAPVEPGGPARAAAGE</sequence>
<evidence type="ECO:0000313" key="4">
    <source>
        <dbReference type="Proteomes" id="UP000629619"/>
    </source>
</evidence>
<dbReference type="RefSeq" id="WP_373872160.1">
    <property type="nucleotide sequence ID" value="NZ_BOMW01000050.1"/>
</dbReference>
<organism evidence="3 4">
    <name type="scientific">Actinoplanes siamensis</name>
    <dbReference type="NCBI Taxonomy" id="1223317"/>
    <lineage>
        <taxon>Bacteria</taxon>
        <taxon>Bacillati</taxon>
        <taxon>Actinomycetota</taxon>
        <taxon>Actinomycetes</taxon>
        <taxon>Micromonosporales</taxon>
        <taxon>Micromonosporaceae</taxon>
        <taxon>Actinoplanes</taxon>
    </lineage>
</organism>